<organism evidence="1 2">
    <name type="scientific">Candidatus Hakubella thermalkaliphila</name>
    <dbReference type="NCBI Taxonomy" id="2754717"/>
    <lineage>
        <taxon>Bacteria</taxon>
        <taxon>Bacillati</taxon>
        <taxon>Actinomycetota</taxon>
        <taxon>Actinomycetota incertae sedis</taxon>
        <taxon>Candidatus Hakubellales</taxon>
        <taxon>Candidatus Hakubellaceae</taxon>
        <taxon>Candidatus Hakubella</taxon>
    </lineage>
</organism>
<feature type="non-terminal residue" evidence="1">
    <location>
        <position position="1"/>
    </location>
</feature>
<dbReference type="Proteomes" id="UP000591948">
    <property type="component" value="Unassembled WGS sequence"/>
</dbReference>
<name>A0A6V8P7X2_9ACTN</name>
<evidence type="ECO:0000313" key="1">
    <source>
        <dbReference type="EMBL" id="GFP28453.1"/>
    </source>
</evidence>
<reference evidence="1 2" key="1">
    <citation type="journal article" date="2020" name="Front. Microbiol.">
        <title>Single-cell genomics of novel Actinobacteria with the Wood-Ljungdahl pathway discovered in a serpentinizing system.</title>
        <authorList>
            <person name="Merino N."/>
            <person name="Kawai M."/>
            <person name="Boyd E.S."/>
            <person name="Colman D.R."/>
            <person name="McGlynn S.E."/>
            <person name="Nealson K.H."/>
            <person name="Kurokawa K."/>
            <person name="Hongoh Y."/>
        </authorList>
    </citation>
    <scope>NUCLEOTIDE SEQUENCE [LARGE SCALE GENOMIC DNA]</scope>
    <source>
        <strain evidence="1 2">S33</strain>
    </source>
</reference>
<proteinExistence type="predicted"/>
<accession>A0A6V8P7X2</accession>
<protein>
    <submittedName>
        <fullName evidence="1">Uncharacterized protein</fullName>
    </submittedName>
</protein>
<dbReference type="EMBL" id="BLRY01000228">
    <property type="protein sequence ID" value="GFP28453.1"/>
    <property type="molecule type" value="Genomic_DNA"/>
</dbReference>
<sequence>RRRCLPPWHPLYRHLHHSWPLLRRPEQGLPSLHRIWLLLLALHRRSTTDSLSSQLVGGPIAPNIALVDRQRRQQGYTELPYILRSIEISIKANSASLAGEKSLGFTITRSKITTMRASFRSILGIDKENWSSFGLSLILNKLSELIKTPVVKYSSLFSSEICGLSNVGQVLHGNGKSRGQESTICLEIW</sequence>
<keyword evidence="2" id="KW-1185">Reference proteome</keyword>
<evidence type="ECO:0000313" key="2">
    <source>
        <dbReference type="Proteomes" id="UP000591948"/>
    </source>
</evidence>
<dbReference type="AlphaFoldDB" id="A0A6V8P7X2"/>
<gene>
    <name evidence="1" type="ORF">HKBW3S33_01868</name>
</gene>
<comment type="caution">
    <text evidence="1">The sequence shown here is derived from an EMBL/GenBank/DDBJ whole genome shotgun (WGS) entry which is preliminary data.</text>
</comment>